<dbReference type="PIRSF" id="PIRSF002419">
    <property type="entry name" value="Tetraspanin"/>
    <property type="match status" value="1"/>
</dbReference>
<evidence type="ECO:0000256" key="4">
    <source>
        <dbReference type="ARBA" id="ARBA00022989"/>
    </source>
</evidence>
<dbReference type="InterPro" id="IPR018499">
    <property type="entry name" value="Tetraspanin/Peripherin"/>
</dbReference>
<dbReference type="GeneTree" id="ENSGT00940000167691"/>
<feature type="transmembrane region" description="Helical" evidence="7">
    <location>
        <begin position="6"/>
        <end position="26"/>
    </location>
</feature>
<dbReference type="Gene3D" id="1.10.1450.10">
    <property type="entry name" value="Tetraspanin"/>
    <property type="match status" value="1"/>
</dbReference>
<dbReference type="Proteomes" id="UP000694620">
    <property type="component" value="Chromosome 3"/>
</dbReference>
<organism evidence="8 9">
    <name type="scientific">Erpetoichthys calabaricus</name>
    <name type="common">Rope fish</name>
    <name type="synonym">Calamoichthys calabaricus</name>
    <dbReference type="NCBI Taxonomy" id="27687"/>
    <lineage>
        <taxon>Eukaryota</taxon>
        <taxon>Metazoa</taxon>
        <taxon>Chordata</taxon>
        <taxon>Craniata</taxon>
        <taxon>Vertebrata</taxon>
        <taxon>Euteleostomi</taxon>
        <taxon>Actinopterygii</taxon>
        <taxon>Polypteriformes</taxon>
        <taxon>Polypteridae</taxon>
        <taxon>Erpetoichthys</taxon>
    </lineage>
</organism>
<sequence>VIPLFLICHLYLNFIPPVGIWVVTSLKGLHHIMITNTLVYSGIFVILFGGVILFLLGFLGCYGALRENRVLLMVFFILILVIFILEIIGVILALAFEKQVKGEFFTSELKKNFKGDNTTDIFSQTWCTIMIVVGCCGVQGPEDFGNSSLFNKLYPDTKVPEACCKRAKRITSGEMLYISQQGCYNYMDESLKKYIHIAGACSISVLSHQPNVCLFCTNVFMKP</sequence>
<evidence type="ECO:0000256" key="5">
    <source>
        <dbReference type="ARBA" id="ARBA00023136"/>
    </source>
</evidence>
<dbReference type="SUPFAM" id="SSF48652">
    <property type="entry name" value="Tetraspanin"/>
    <property type="match status" value="1"/>
</dbReference>
<evidence type="ECO:0000256" key="1">
    <source>
        <dbReference type="ARBA" id="ARBA00004141"/>
    </source>
</evidence>
<evidence type="ECO:0000256" key="2">
    <source>
        <dbReference type="ARBA" id="ARBA00006840"/>
    </source>
</evidence>
<dbReference type="InterPro" id="IPR000301">
    <property type="entry name" value="Tetraspanin_animals"/>
</dbReference>
<keyword evidence="5 7" id="KW-0472">Membrane</keyword>
<reference evidence="8" key="1">
    <citation type="submission" date="2021-06" db="EMBL/GenBank/DDBJ databases">
        <authorList>
            <consortium name="Wellcome Sanger Institute Data Sharing"/>
        </authorList>
    </citation>
    <scope>NUCLEOTIDE SEQUENCE [LARGE SCALE GENOMIC DNA]</scope>
</reference>
<evidence type="ECO:0000256" key="3">
    <source>
        <dbReference type="ARBA" id="ARBA00022692"/>
    </source>
</evidence>
<dbReference type="GO" id="GO:0005886">
    <property type="term" value="C:plasma membrane"/>
    <property type="evidence" value="ECO:0007669"/>
    <property type="project" value="TreeGrafter"/>
</dbReference>
<reference evidence="8" key="2">
    <citation type="submission" date="2025-08" db="UniProtKB">
        <authorList>
            <consortium name="Ensembl"/>
        </authorList>
    </citation>
    <scope>IDENTIFICATION</scope>
</reference>
<dbReference type="AlphaFoldDB" id="A0A8C4S195"/>
<dbReference type="PANTHER" id="PTHR19282">
    <property type="entry name" value="TETRASPANIN"/>
    <property type="match status" value="1"/>
</dbReference>
<feature type="transmembrane region" description="Helical" evidence="7">
    <location>
        <begin position="71"/>
        <end position="96"/>
    </location>
</feature>
<keyword evidence="6" id="KW-0325">Glycoprotein</keyword>
<comment type="caution">
    <text evidence="7">Lacks conserved residue(s) required for the propagation of feature annotation.</text>
</comment>
<comment type="subcellular location">
    <subcellularLocation>
        <location evidence="1 7">Membrane</location>
        <topology evidence="1 7">Multi-pass membrane protein</topology>
    </subcellularLocation>
</comment>
<keyword evidence="9" id="KW-1185">Reference proteome</keyword>
<dbReference type="PRINTS" id="PR00259">
    <property type="entry name" value="TMFOUR"/>
</dbReference>
<evidence type="ECO:0000313" key="8">
    <source>
        <dbReference type="Ensembl" id="ENSECRP00000010051.1"/>
    </source>
</evidence>
<reference evidence="8" key="3">
    <citation type="submission" date="2025-09" db="UniProtKB">
        <authorList>
            <consortium name="Ensembl"/>
        </authorList>
    </citation>
    <scope>IDENTIFICATION</scope>
</reference>
<feature type="transmembrane region" description="Helical" evidence="7">
    <location>
        <begin position="38"/>
        <end position="65"/>
    </location>
</feature>
<dbReference type="PANTHER" id="PTHR19282:SF558">
    <property type="entry name" value="TETRASPANIN"/>
    <property type="match status" value="1"/>
</dbReference>
<keyword evidence="3 7" id="KW-0812">Transmembrane</keyword>
<evidence type="ECO:0000313" key="9">
    <source>
        <dbReference type="Proteomes" id="UP000694620"/>
    </source>
</evidence>
<proteinExistence type="inferred from homology"/>
<dbReference type="InterPro" id="IPR008952">
    <property type="entry name" value="Tetraspanin_EC2_sf"/>
</dbReference>
<dbReference type="Ensembl" id="ENSECRT00000010217.1">
    <property type="protein sequence ID" value="ENSECRP00000010051.1"/>
    <property type="gene ID" value="ENSECRG00000006704.1"/>
</dbReference>
<evidence type="ECO:0000256" key="6">
    <source>
        <dbReference type="ARBA" id="ARBA00023180"/>
    </source>
</evidence>
<evidence type="ECO:0000256" key="7">
    <source>
        <dbReference type="RuleBase" id="RU361218"/>
    </source>
</evidence>
<dbReference type="Pfam" id="PF00335">
    <property type="entry name" value="Tetraspanin"/>
    <property type="match status" value="1"/>
</dbReference>
<protein>
    <recommendedName>
        <fullName evidence="7">Tetraspanin</fullName>
    </recommendedName>
</protein>
<comment type="similarity">
    <text evidence="2 7">Belongs to the tetraspanin (TM4SF) family.</text>
</comment>
<accession>A0A8C4S195</accession>
<keyword evidence="4 7" id="KW-1133">Transmembrane helix</keyword>
<name>A0A8C4S195_ERPCA</name>
<dbReference type="FunFam" id="1.10.1450.10:FF:000012">
    <property type="entry name" value="Tetraspanin"/>
    <property type="match status" value="1"/>
</dbReference>
<dbReference type="CDD" id="cd03156">
    <property type="entry name" value="uroplakin_I_like_LEL"/>
    <property type="match status" value="1"/>
</dbReference>